<dbReference type="Pfam" id="PF00144">
    <property type="entry name" value="Beta-lactamase"/>
    <property type="match status" value="1"/>
</dbReference>
<dbReference type="Proteomes" id="UP000254124">
    <property type="component" value="Unassembled WGS sequence"/>
</dbReference>
<sequence>MKRSLLFTATLFATSVTSVQAAQPIADPVFASDIVDRYAEHIFYGSGATGMALVVIDGNQRVFRSFGETRPGNNVRPQLDSVIRIASLTKLMTSEMLVKLLDQGTVKLNDPLSKYAPPGARVPTYKGTPITLVNLATHTSALPREQPGGAAHRPVFVWPTREQRWNWISTATLKVSTRLAGGLFQSGVRPVSRRAGERIRQTLLRQLFEEKITRPAGMKDTTFTPVSRSV</sequence>
<evidence type="ECO:0000256" key="1">
    <source>
        <dbReference type="ARBA" id="ARBA00038473"/>
    </source>
</evidence>
<dbReference type="InterPro" id="IPR001466">
    <property type="entry name" value="Beta-lactam-related"/>
</dbReference>
<dbReference type="Gene3D" id="3.40.710.10">
    <property type="entry name" value="DD-peptidase/beta-lactamase superfamily"/>
    <property type="match status" value="1"/>
</dbReference>
<dbReference type="EMBL" id="UGWZ01000001">
    <property type="protein sequence ID" value="SUG16507.1"/>
    <property type="molecule type" value="Genomic_DNA"/>
</dbReference>
<organism evidence="4 5">
    <name type="scientific">Salmonella enterica subsp. arizonae</name>
    <dbReference type="NCBI Taxonomy" id="59203"/>
    <lineage>
        <taxon>Bacteria</taxon>
        <taxon>Pseudomonadati</taxon>
        <taxon>Pseudomonadota</taxon>
        <taxon>Gammaproteobacteria</taxon>
        <taxon>Enterobacterales</taxon>
        <taxon>Enterobacteriaceae</taxon>
        <taxon>Salmonella</taxon>
    </lineage>
</organism>
<keyword evidence="4" id="KW-0378">Hydrolase</keyword>
<accession>A0A379S6L8</accession>
<dbReference type="SUPFAM" id="SSF56601">
    <property type="entry name" value="beta-lactamase/transpeptidase-like"/>
    <property type="match status" value="1"/>
</dbReference>
<evidence type="ECO:0000313" key="5">
    <source>
        <dbReference type="Proteomes" id="UP000254124"/>
    </source>
</evidence>
<dbReference type="GO" id="GO:0016787">
    <property type="term" value="F:hydrolase activity"/>
    <property type="evidence" value="ECO:0007669"/>
    <property type="project" value="UniProtKB-KW"/>
</dbReference>
<dbReference type="EC" id="3.4.-.-" evidence="4"/>
<dbReference type="InterPro" id="IPR051478">
    <property type="entry name" value="Beta-lactamase-like_AB/R"/>
</dbReference>
<name>A0A379S6L8_SALER</name>
<proteinExistence type="inferred from homology"/>
<evidence type="ECO:0000259" key="3">
    <source>
        <dbReference type="Pfam" id="PF00144"/>
    </source>
</evidence>
<dbReference type="NCBIfam" id="NF007943">
    <property type="entry name" value="PRK10662.1"/>
    <property type="match status" value="1"/>
</dbReference>
<feature type="signal peptide" evidence="2">
    <location>
        <begin position="1"/>
        <end position="21"/>
    </location>
</feature>
<evidence type="ECO:0000313" key="4">
    <source>
        <dbReference type="EMBL" id="SUG16507.1"/>
    </source>
</evidence>
<dbReference type="AlphaFoldDB" id="A0A379S6L8"/>
<dbReference type="InterPro" id="IPR012338">
    <property type="entry name" value="Beta-lactam/transpept-like"/>
</dbReference>
<protein>
    <submittedName>
        <fullName evidence="4">Penicillin-binding protein AmpH</fullName>
        <ecNumber evidence="4">3.4.-.-</ecNumber>
    </submittedName>
</protein>
<feature type="domain" description="Beta-lactamase-related" evidence="3">
    <location>
        <begin position="45"/>
        <end position="226"/>
    </location>
</feature>
<feature type="chain" id="PRO_5016614992" evidence="2">
    <location>
        <begin position="22"/>
        <end position="230"/>
    </location>
</feature>
<evidence type="ECO:0000256" key="2">
    <source>
        <dbReference type="SAM" id="SignalP"/>
    </source>
</evidence>
<gene>
    <name evidence="4" type="primary">ampH_1</name>
    <name evidence="4" type="ORF">NCTC7295_04222</name>
</gene>
<dbReference type="PANTHER" id="PTHR22935">
    <property type="entry name" value="PENICILLIN-BINDING PROTEIN"/>
    <property type="match status" value="1"/>
</dbReference>
<keyword evidence="2" id="KW-0732">Signal</keyword>
<dbReference type="PANTHER" id="PTHR22935:SF95">
    <property type="entry name" value="BETA-LACTAMASE-LIKE 1-RELATED"/>
    <property type="match status" value="1"/>
</dbReference>
<comment type="similarity">
    <text evidence="1">Belongs to the beta-lactamase family.</text>
</comment>
<reference evidence="4 5" key="1">
    <citation type="submission" date="2018-06" db="EMBL/GenBank/DDBJ databases">
        <authorList>
            <consortium name="Pathogen Informatics"/>
            <person name="Doyle S."/>
        </authorList>
    </citation>
    <scope>NUCLEOTIDE SEQUENCE [LARGE SCALE GENOMIC DNA]</scope>
    <source>
        <strain evidence="4 5">NCTC7295</strain>
    </source>
</reference>